<dbReference type="SUPFAM" id="SSF54001">
    <property type="entry name" value="Cysteine proteinases"/>
    <property type="match status" value="1"/>
</dbReference>
<dbReference type="InterPro" id="IPR021878">
    <property type="entry name" value="TgpA_N"/>
</dbReference>
<name>A0A1M5R4J7_9ALTE</name>
<evidence type="ECO:0000313" key="3">
    <source>
        <dbReference type="EMBL" id="SHH20693.1"/>
    </source>
</evidence>
<feature type="transmembrane region" description="Helical" evidence="1">
    <location>
        <begin position="560"/>
        <end position="580"/>
    </location>
</feature>
<dbReference type="Gene3D" id="3.10.620.30">
    <property type="match status" value="1"/>
</dbReference>
<keyword evidence="1" id="KW-0812">Transmembrane</keyword>
<feature type="transmembrane region" description="Helical" evidence="1">
    <location>
        <begin position="35"/>
        <end position="54"/>
    </location>
</feature>
<feature type="transmembrane region" description="Helical" evidence="1">
    <location>
        <begin position="66"/>
        <end position="97"/>
    </location>
</feature>
<proteinExistence type="predicted"/>
<accession>A0A1M5R4J7</accession>
<keyword evidence="4" id="KW-1185">Reference proteome</keyword>
<dbReference type="Proteomes" id="UP000184520">
    <property type="component" value="Unassembled WGS sequence"/>
</dbReference>
<evidence type="ECO:0000313" key="4">
    <source>
        <dbReference type="Proteomes" id="UP000184520"/>
    </source>
</evidence>
<feature type="transmembrane region" description="Helical" evidence="1">
    <location>
        <begin position="109"/>
        <end position="126"/>
    </location>
</feature>
<evidence type="ECO:0000259" key="2">
    <source>
        <dbReference type="SMART" id="SM00460"/>
    </source>
</evidence>
<evidence type="ECO:0000256" key="1">
    <source>
        <dbReference type="SAM" id="Phobius"/>
    </source>
</evidence>
<keyword evidence="1" id="KW-0472">Membrane</keyword>
<feature type="transmembrane region" description="Helical" evidence="1">
    <location>
        <begin position="12"/>
        <end position="29"/>
    </location>
</feature>
<dbReference type="Pfam" id="PF01841">
    <property type="entry name" value="Transglut_core"/>
    <property type="match status" value="1"/>
</dbReference>
<dbReference type="OrthoDB" id="9804872at2"/>
<dbReference type="SMART" id="SM00460">
    <property type="entry name" value="TGc"/>
    <property type="match status" value="1"/>
</dbReference>
<dbReference type="InterPro" id="IPR038765">
    <property type="entry name" value="Papain-like_cys_pep_sf"/>
</dbReference>
<dbReference type="EMBL" id="FQWD01000007">
    <property type="protein sequence ID" value="SHH20693.1"/>
    <property type="molecule type" value="Genomic_DNA"/>
</dbReference>
<gene>
    <name evidence="3" type="ORF">SAMN05216361_4022</name>
</gene>
<dbReference type="InterPro" id="IPR002931">
    <property type="entry name" value="Transglutaminase-like"/>
</dbReference>
<feature type="transmembrane region" description="Helical" evidence="1">
    <location>
        <begin position="164"/>
        <end position="182"/>
    </location>
</feature>
<dbReference type="Pfam" id="PF11992">
    <property type="entry name" value="TgpA_N"/>
    <property type="match status" value="1"/>
</dbReference>
<feature type="transmembrane region" description="Helical" evidence="1">
    <location>
        <begin position="133"/>
        <end position="152"/>
    </location>
</feature>
<dbReference type="RefSeq" id="WP_073324969.1">
    <property type="nucleotide sequence ID" value="NZ_FQWD01000007.1"/>
</dbReference>
<reference evidence="4" key="1">
    <citation type="submission" date="2016-11" db="EMBL/GenBank/DDBJ databases">
        <authorList>
            <person name="Varghese N."/>
            <person name="Submissions S."/>
        </authorList>
    </citation>
    <scope>NUCLEOTIDE SEQUENCE [LARGE SCALE GENOMIC DNA]</scope>
    <source>
        <strain evidence="4">CGMCC 1.8995</strain>
    </source>
</reference>
<feature type="domain" description="Transglutaminase-like" evidence="2">
    <location>
        <begin position="413"/>
        <end position="483"/>
    </location>
</feature>
<keyword evidence="1" id="KW-1133">Transmembrane helix</keyword>
<dbReference type="AlphaFoldDB" id="A0A1M5R4J7"/>
<dbReference type="InterPro" id="IPR052901">
    <property type="entry name" value="Bact_TGase-like"/>
</dbReference>
<organism evidence="3 4">
    <name type="scientific">Marisediminitalea aggregata</name>
    <dbReference type="NCBI Taxonomy" id="634436"/>
    <lineage>
        <taxon>Bacteria</taxon>
        <taxon>Pseudomonadati</taxon>
        <taxon>Pseudomonadota</taxon>
        <taxon>Gammaproteobacteria</taxon>
        <taxon>Alteromonadales</taxon>
        <taxon>Alteromonadaceae</taxon>
        <taxon>Marisediminitalea</taxon>
    </lineage>
</organism>
<dbReference type="PANTHER" id="PTHR42736:SF1">
    <property type="entry name" value="PROTEIN-GLUTAMINE GAMMA-GLUTAMYLTRANSFERASE"/>
    <property type="match status" value="1"/>
</dbReference>
<sequence length="675" mass="76669">MQPIDKLIRNQTASLLMAIVFCILSISLFEPLLFWVLLIAVCATAMRVVMYIGWYQPVPSSRTINLLGLLCCVCLVWFSFSIGLLLTMVNLLILAGALKLMLLNAPRDLFHLFCTALFVIGIGFTFHQSFVMTLFYGLLTLALLVALARYFTPSQTVSWHAKRVLTMGIQALPIAILLFLIVPKLPPLWKMPVGKSTETGLTDTVSPGDIASLTQSSELVFRATFEGPVPEPHERYWRAITLEQFDGKQWTVSPLRKQARQQYRLLNYEFSPSLSGSWWQYEVIAQPTNKHWLYGIDIAVPADHASDQMIWRGADYQILSESPLSTRRAYRLRSYPNADMSQTLESLDQRLNLQKPESPAVNPLTQEWARDIATRFSDPEDKIKAVLEYFITQGFTYTLTPPAMPDQPVDDFLFTHQQGFCSHYASAMAYTLRLMDIPARMVAGYHGGEVLQPGVLSVYQYDAHAWVEAWIGEQGWVRFDPTAVIAPQRIQFGIQQAVEEEAFLANNQLARLKQLPFLADLQMLYSLMDYQWSRWVLGFDAQRQQNLLALLLGKVTGKSITYLVLAIFGVIGLLLALYFIPHWRKQQMEPVVLWYQKAVTAVAGYTGIQRKNLGPQAYQDKVFAHLPPASSAQFRSLSEQYIRLQYQPAQPDRKTAAFVSDCKAFIRQIRRQPAA</sequence>
<dbReference type="PANTHER" id="PTHR42736">
    <property type="entry name" value="PROTEIN-GLUTAMINE GAMMA-GLUTAMYLTRANSFERASE"/>
    <property type="match status" value="1"/>
</dbReference>
<dbReference type="STRING" id="634436.SAMN05216361_4022"/>
<protein>
    <submittedName>
        <fullName evidence="3">Transglutaminase-like superfamily protein</fullName>
    </submittedName>
</protein>